<feature type="non-terminal residue" evidence="1">
    <location>
        <position position="1"/>
    </location>
</feature>
<sequence length="130" mass="15362">SYKDYVVHLNSNYLNEKVFNFISKIDARKIIISGTDSRIAEEIKVFFGFDDCIATVISKNNTMNVFELNIYKNKTNHIELDVYKEKQIITDNYADFSFADFDVEIIAVCNNEKDKEFWHYHKIDRIIESD</sequence>
<reference evidence="1" key="1">
    <citation type="submission" date="2022-01" db="EMBL/GenBank/DDBJ databases">
        <title>Vibrio aestuarianus Clade A and Clade B isolates are associated with Pacific oyster (Crassostrea gigas) disease outbreaks across Ireland.</title>
        <authorList>
            <person name="Coyle N."/>
            <person name="O'Toole C."/>
            <person name="Thomas J.C.L."/>
            <person name="Ryder D."/>
            <person name="Cheslett D."/>
            <person name="Feist S."/>
            <person name="Bean T."/>
            <person name="Joseph A."/>
            <person name="Waina A."/>
            <person name="Feil E."/>
            <person name="Verner-Jeffreys D.W."/>
        </authorList>
    </citation>
    <scope>NUCLEOTIDE SEQUENCE</scope>
    <source>
        <strain evidence="1">S/17/14 A</strain>
    </source>
</reference>
<dbReference type="AlphaFoldDB" id="A0AA43K1D9"/>
<dbReference type="RefSeq" id="WP_280534971.1">
    <property type="nucleotide sequence ID" value="NZ_JAKMYX010000299.1"/>
</dbReference>
<name>A0AA43K1D9_VIBSP</name>
<protein>
    <submittedName>
        <fullName evidence="1">Uncharacterized protein</fullName>
    </submittedName>
</protein>
<proteinExistence type="predicted"/>
<comment type="caution">
    <text evidence="1">The sequence shown here is derived from an EMBL/GenBank/DDBJ whole genome shotgun (WGS) entry which is preliminary data.</text>
</comment>
<evidence type="ECO:0000313" key="1">
    <source>
        <dbReference type="EMBL" id="MDH5924648.1"/>
    </source>
</evidence>
<dbReference type="Proteomes" id="UP001159663">
    <property type="component" value="Unassembled WGS sequence"/>
</dbReference>
<organism evidence="1 2">
    <name type="scientific">Vibrio splendidus</name>
    <dbReference type="NCBI Taxonomy" id="29497"/>
    <lineage>
        <taxon>Bacteria</taxon>
        <taxon>Pseudomonadati</taxon>
        <taxon>Pseudomonadota</taxon>
        <taxon>Gammaproteobacteria</taxon>
        <taxon>Vibrionales</taxon>
        <taxon>Vibrionaceae</taxon>
        <taxon>Vibrio</taxon>
    </lineage>
</organism>
<accession>A0AA43K1D9</accession>
<gene>
    <name evidence="1" type="ORF">L8R85_27165</name>
</gene>
<evidence type="ECO:0000313" key="2">
    <source>
        <dbReference type="Proteomes" id="UP001159663"/>
    </source>
</evidence>
<dbReference type="EMBL" id="JAKMYX010000299">
    <property type="protein sequence ID" value="MDH5924648.1"/>
    <property type="molecule type" value="Genomic_DNA"/>
</dbReference>